<dbReference type="Proteomes" id="UP001461498">
    <property type="component" value="Unassembled WGS sequence"/>
</dbReference>
<evidence type="ECO:0000256" key="1">
    <source>
        <dbReference type="SAM" id="Coils"/>
    </source>
</evidence>
<dbReference type="EMBL" id="JAPXFL010000007">
    <property type="protein sequence ID" value="KAK9504008.1"/>
    <property type="molecule type" value="Genomic_DNA"/>
</dbReference>
<comment type="caution">
    <text evidence="2">The sequence shown here is derived from an EMBL/GenBank/DDBJ whole genome shotgun (WGS) entry which is preliminary data.</text>
</comment>
<keyword evidence="1" id="KW-0175">Coiled coil</keyword>
<gene>
    <name evidence="2" type="ORF">O3M35_010452</name>
</gene>
<organism evidence="2 3">
    <name type="scientific">Rhynocoris fuscipes</name>
    <dbReference type="NCBI Taxonomy" id="488301"/>
    <lineage>
        <taxon>Eukaryota</taxon>
        <taxon>Metazoa</taxon>
        <taxon>Ecdysozoa</taxon>
        <taxon>Arthropoda</taxon>
        <taxon>Hexapoda</taxon>
        <taxon>Insecta</taxon>
        <taxon>Pterygota</taxon>
        <taxon>Neoptera</taxon>
        <taxon>Paraneoptera</taxon>
        <taxon>Hemiptera</taxon>
        <taxon>Heteroptera</taxon>
        <taxon>Panheteroptera</taxon>
        <taxon>Cimicomorpha</taxon>
        <taxon>Reduviidae</taxon>
        <taxon>Harpactorinae</taxon>
        <taxon>Harpactorini</taxon>
        <taxon>Rhynocoris</taxon>
    </lineage>
</organism>
<feature type="coiled-coil region" evidence="1">
    <location>
        <begin position="391"/>
        <end position="418"/>
    </location>
</feature>
<evidence type="ECO:0000313" key="3">
    <source>
        <dbReference type="Proteomes" id="UP001461498"/>
    </source>
</evidence>
<proteinExistence type="predicted"/>
<dbReference type="AlphaFoldDB" id="A0AAW1D1Q4"/>
<protein>
    <submittedName>
        <fullName evidence="2">Uncharacterized protein</fullName>
    </submittedName>
</protein>
<sequence>MKPIEFKNEDKTRPNILQKQLIIEEHVSSSVKPLTQLKQEDLSNPNMDRPVQQNILPLNLDYYINNNDNKKPDLYNKKQYNIEFGAPLNSINSKELSENEKQWWALLQNPSFLMHKPPKPIFYQGLTDEILKLTDPYVKPHRYTLPPLNLPDSLPEKNQYYSPLWNSFHPIMIGYPINAIPNTVSKTIPNIVHNIEPNILHNISNPYLSPFIHSFHPLSYGYSSNPIPNTVPNIVHNTNPNMVPNTALNPIALPLIRPNLPPVIYNVPKLYNTQGQTMPVPPNGKNCFLGQNILNPPDAKSHPIITTHLDDLNAAVHPLLDAALAENIKMKRKTELSVVTKLSALKAQEHVAEMNRRTLYEKAREADADYIRKLNRELNLITEWKLANLSAEEAFHKLITHKRKLSEQEREVHRVKEAEDELYGQLLESQAQLALADMALIPRMPSEAALRQFLSVNTDLAEQYLAGNIANIIPADVNLL</sequence>
<reference evidence="2 3" key="1">
    <citation type="submission" date="2022-12" db="EMBL/GenBank/DDBJ databases">
        <title>Chromosome-level genome assembly of true bugs.</title>
        <authorList>
            <person name="Ma L."/>
            <person name="Li H."/>
        </authorList>
    </citation>
    <scope>NUCLEOTIDE SEQUENCE [LARGE SCALE GENOMIC DNA]</scope>
    <source>
        <strain evidence="2">Lab_2022b</strain>
    </source>
</reference>
<accession>A0AAW1D1Q4</accession>
<keyword evidence="3" id="KW-1185">Reference proteome</keyword>
<evidence type="ECO:0000313" key="2">
    <source>
        <dbReference type="EMBL" id="KAK9504008.1"/>
    </source>
</evidence>
<name>A0AAW1D1Q4_9HEMI</name>